<gene>
    <name evidence="1" type="ORF">FGK63_01640</name>
</gene>
<proteinExistence type="predicted"/>
<evidence type="ECO:0000313" key="2">
    <source>
        <dbReference type="Proteomes" id="UP001193035"/>
    </source>
</evidence>
<sequence length="73" mass="7524">MAEICLAALALVALGAYLHTRNIARAIRLRRARTGGWIGSLILTASDTRSDLSRGVTLSGAGPCPADVPGHGI</sequence>
<evidence type="ECO:0000313" key="1">
    <source>
        <dbReference type="EMBL" id="TMV09798.1"/>
    </source>
</evidence>
<name>A0ABY2X376_9RHOB</name>
<keyword evidence="2" id="KW-1185">Reference proteome</keyword>
<protein>
    <submittedName>
        <fullName evidence="1">Uncharacterized protein</fullName>
    </submittedName>
</protein>
<reference evidence="1 2" key="1">
    <citation type="submission" date="2019-05" db="EMBL/GenBank/DDBJ databases">
        <title>Ruegeria sp. nov., isolated from tidal flat.</title>
        <authorList>
            <person name="Kim W."/>
        </authorList>
    </citation>
    <scope>NUCLEOTIDE SEQUENCE [LARGE SCALE GENOMIC DNA]</scope>
    <source>
        <strain evidence="1 2">CAU 1488</strain>
    </source>
</reference>
<dbReference type="Proteomes" id="UP001193035">
    <property type="component" value="Unassembled WGS sequence"/>
</dbReference>
<accession>A0ABY2X376</accession>
<organism evidence="1 2">
    <name type="scientific">Ruegeria sediminis</name>
    <dbReference type="NCBI Taxonomy" id="2583820"/>
    <lineage>
        <taxon>Bacteria</taxon>
        <taxon>Pseudomonadati</taxon>
        <taxon>Pseudomonadota</taxon>
        <taxon>Alphaproteobacteria</taxon>
        <taxon>Rhodobacterales</taxon>
        <taxon>Roseobacteraceae</taxon>
        <taxon>Ruegeria</taxon>
    </lineage>
</organism>
<dbReference type="RefSeq" id="WP_138839857.1">
    <property type="nucleotide sequence ID" value="NZ_VCPD01000001.1"/>
</dbReference>
<dbReference type="EMBL" id="VCPD01000001">
    <property type="protein sequence ID" value="TMV09798.1"/>
    <property type="molecule type" value="Genomic_DNA"/>
</dbReference>
<comment type="caution">
    <text evidence="1">The sequence shown here is derived from an EMBL/GenBank/DDBJ whole genome shotgun (WGS) entry which is preliminary data.</text>
</comment>